<evidence type="ECO:0000313" key="4">
    <source>
        <dbReference type="Proteomes" id="UP000436822"/>
    </source>
</evidence>
<dbReference type="Gene3D" id="3.40.50.300">
    <property type="entry name" value="P-loop containing nucleotide triphosphate hydrolases"/>
    <property type="match status" value="1"/>
</dbReference>
<evidence type="ECO:0000256" key="1">
    <source>
        <dbReference type="SAM" id="MobiDB-lite"/>
    </source>
</evidence>
<feature type="compositionally biased region" description="Low complexity" evidence="1">
    <location>
        <begin position="287"/>
        <end position="301"/>
    </location>
</feature>
<gene>
    <name evidence="3" type="ORF">KIN_15240</name>
</gene>
<dbReference type="InterPro" id="IPR027417">
    <property type="entry name" value="P-loop_NTPase"/>
</dbReference>
<reference evidence="3 4" key="1">
    <citation type="submission" date="2019-12" db="EMBL/GenBank/DDBJ databases">
        <title>Litoreibacter badius sp. nov., a novel bacteriochlorophyll a-containing bacterium in the genus Litoreibacter.</title>
        <authorList>
            <person name="Kanamuro M."/>
            <person name="Takabe Y."/>
            <person name="Mori K."/>
            <person name="Takaichi S."/>
            <person name="Hanada S."/>
        </authorList>
    </citation>
    <scope>NUCLEOTIDE SEQUENCE [LARGE SCALE GENOMIC DNA]</scope>
    <source>
        <strain evidence="3 4">K6</strain>
    </source>
</reference>
<dbReference type="Proteomes" id="UP000436822">
    <property type="component" value="Unassembled WGS sequence"/>
</dbReference>
<keyword evidence="4" id="KW-1185">Reference proteome</keyword>
<dbReference type="OrthoDB" id="5477114at2"/>
<organism evidence="3 4">
    <name type="scientific">Litoreibacter roseus</name>
    <dbReference type="NCBI Taxonomy" id="2601869"/>
    <lineage>
        <taxon>Bacteria</taxon>
        <taxon>Pseudomonadati</taxon>
        <taxon>Pseudomonadota</taxon>
        <taxon>Alphaproteobacteria</taxon>
        <taxon>Rhodobacterales</taxon>
        <taxon>Roseobacteraceae</taxon>
        <taxon>Litoreibacter</taxon>
    </lineage>
</organism>
<feature type="compositionally biased region" description="Basic and acidic residues" evidence="1">
    <location>
        <begin position="302"/>
        <end position="313"/>
    </location>
</feature>
<comment type="caution">
    <text evidence="3">The sequence shown here is derived from an EMBL/GenBank/DDBJ whole genome shotgun (WGS) entry which is preliminary data.</text>
</comment>
<accession>A0A6N6JF82</accession>
<protein>
    <recommendedName>
        <fullName evidence="2">Dynamin N-terminal domain-containing protein</fullName>
    </recommendedName>
</protein>
<dbReference type="RefSeq" id="WP_159805640.1">
    <property type="nucleotide sequence ID" value="NZ_BLJE01000002.1"/>
</dbReference>
<dbReference type="AlphaFoldDB" id="A0A6N6JF82"/>
<evidence type="ECO:0000313" key="3">
    <source>
        <dbReference type="EMBL" id="GFE64450.1"/>
    </source>
</evidence>
<dbReference type="Pfam" id="PF00350">
    <property type="entry name" value="Dynamin_N"/>
    <property type="match status" value="1"/>
</dbReference>
<dbReference type="InterPro" id="IPR045063">
    <property type="entry name" value="Dynamin_N"/>
</dbReference>
<evidence type="ECO:0000259" key="2">
    <source>
        <dbReference type="Pfam" id="PF00350"/>
    </source>
</evidence>
<sequence length="330" mass="35942">MTIERKPRIALMGEFSAGKSTLSNLLLGSRPLPEKVTATQLPPVWISYGDEPAHRVDLSGEIHAVDLERLEDVPLEETTMVRIFDDSDILTVCDLIDMPGISDPNMSSEVWQRVVHHADAVLWCTHATQAWRQSEAAVWETMPESLKQKSILLITRIDKIHSEKDRLRIIRRVASETRDQFCGLYPISLTEAMAAGEDREKWVASGGDAFADALIDLTQRLTREVVDNDGALPEVASRPDPVVDTLIATAAAEPGEAPMPIDKVSAAADEAPATVVLPRRVRTQTNGATARPARDAAGAPAEAKRQVAEHKPVELSSLRSALAGDKKASA</sequence>
<feature type="region of interest" description="Disordered" evidence="1">
    <location>
        <begin position="281"/>
        <end position="330"/>
    </location>
</feature>
<name>A0A6N6JF82_9RHOB</name>
<dbReference type="SUPFAM" id="SSF52540">
    <property type="entry name" value="P-loop containing nucleoside triphosphate hydrolases"/>
    <property type="match status" value="1"/>
</dbReference>
<proteinExistence type="predicted"/>
<dbReference type="EMBL" id="BLJE01000002">
    <property type="protein sequence ID" value="GFE64450.1"/>
    <property type="molecule type" value="Genomic_DNA"/>
</dbReference>
<feature type="domain" description="Dynamin N-terminal" evidence="2">
    <location>
        <begin position="9"/>
        <end position="156"/>
    </location>
</feature>